<feature type="transmembrane region" description="Helical" evidence="1">
    <location>
        <begin position="35"/>
        <end position="53"/>
    </location>
</feature>
<keyword evidence="1" id="KW-0812">Transmembrane</keyword>
<feature type="transmembrane region" description="Helical" evidence="1">
    <location>
        <begin position="65"/>
        <end position="84"/>
    </location>
</feature>
<dbReference type="EMBL" id="CP002816">
    <property type="protein sequence ID" value="AEH91877.1"/>
    <property type="molecule type" value="Genomic_DNA"/>
</dbReference>
<accession>A0A0E0UTV5</accession>
<reference evidence="2 3" key="1">
    <citation type="journal article" date="2011" name="J. Bacteriol.">
        <title>Genome sequence of the nonpathogenic Listeria monocytogenes serovar 4a strain M7.</title>
        <authorList>
            <person name="Chen J."/>
            <person name="Xia Y."/>
            <person name="Cheng C."/>
            <person name="Fang C."/>
            <person name="Shan Y."/>
            <person name="Jin G."/>
            <person name="Fang W."/>
        </authorList>
    </citation>
    <scope>NUCLEOTIDE SEQUENCE [LARGE SCALE GENOMIC DNA]</scope>
    <source>
        <strain evidence="2 3">M7</strain>
    </source>
</reference>
<dbReference type="PATRIC" id="fig|1030009.3.peg.860"/>
<name>A0A0E0UTV5_LISMM</name>
<organism evidence="2 3">
    <name type="scientific">Listeria monocytogenes serotype 4a (strain M7)</name>
    <dbReference type="NCBI Taxonomy" id="1030009"/>
    <lineage>
        <taxon>Bacteria</taxon>
        <taxon>Bacillati</taxon>
        <taxon>Bacillota</taxon>
        <taxon>Bacilli</taxon>
        <taxon>Bacillales</taxon>
        <taxon>Listeriaceae</taxon>
        <taxon>Listeria</taxon>
    </lineage>
</organism>
<sequence length="85" mass="9912">MILTIYLIAITLISFLLFAIDKRKAIKHAYRIPESVLLFTAFLGGAFGSWMSMQLFHHKTQKPKFRILVPLAMVWTVGVLVWWLY</sequence>
<evidence type="ECO:0000256" key="1">
    <source>
        <dbReference type="SAM" id="Phobius"/>
    </source>
</evidence>
<proteinExistence type="predicted"/>
<gene>
    <name evidence="2" type="ordered locus">LMM7_0872</name>
</gene>
<keyword evidence="1" id="KW-0472">Membrane</keyword>
<evidence type="ECO:0008006" key="4">
    <source>
        <dbReference type="Google" id="ProtNLM"/>
    </source>
</evidence>
<protein>
    <recommendedName>
        <fullName evidence="4">DUF1294 domain-containing protein</fullName>
    </recommendedName>
</protein>
<dbReference type="GO" id="GO:0003676">
    <property type="term" value="F:nucleic acid binding"/>
    <property type="evidence" value="ECO:0007669"/>
    <property type="project" value="InterPro"/>
</dbReference>
<dbReference type="Proteomes" id="UP000000486">
    <property type="component" value="Chromosome"/>
</dbReference>
<dbReference type="InterPro" id="IPR010718">
    <property type="entry name" value="DUF1294"/>
</dbReference>
<dbReference type="AlphaFoldDB" id="A0A0E0UTV5"/>
<dbReference type="KEGG" id="lmq:LMM7_0872"/>
<dbReference type="Pfam" id="PF06961">
    <property type="entry name" value="DUF1294"/>
    <property type="match status" value="1"/>
</dbReference>
<keyword evidence="1" id="KW-1133">Transmembrane helix</keyword>
<evidence type="ECO:0000313" key="2">
    <source>
        <dbReference type="EMBL" id="AEH91877.1"/>
    </source>
</evidence>
<dbReference type="PIRSF" id="PIRSF002599">
    <property type="entry name" value="Cold_shock_A"/>
    <property type="match status" value="1"/>
</dbReference>
<evidence type="ECO:0000313" key="3">
    <source>
        <dbReference type="Proteomes" id="UP000000486"/>
    </source>
</evidence>
<dbReference type="InterPro" id="IPR012156">
    <property type="entry name" value="Cold_shock_CspA"/>
</dbReference>
<dbReference type="GeneID" id="93238714"/>
<dbReference type="RefSeq" id="WP_003729458.1">
    <property type="nucleotide sequence ID" value="NC_017537.1"/>
</dbReference>
<dbReference type="HOGENOM" id="CLU_091970_3_2_9"/>